<evidence type="ECO:0000259" key="3">
    <source>
        <dbReference type="SMART" id="SM01329"/>
    </source>
</evidence>
<dbReference type="EMBL" id="JAVFWL010000006">
    <property type="protein sequence ID" value="KAK6761828.1"/>
    <property type="molecule type" value="Genomic_DNA"/>
</dbReference>
<accession>A0ABR1EGV4</accession>
<dbReference type="SUPFAM" id="SSF53659">
    <property type="entry name" value="Isocitrate/Isopropylmalate dehydrogenase-like"/>
    <property type="match status" value="1"/>
</dbReference>
<comment type="caution">
    <text evidence="4">The sequence shown here is derived from an EMBL/GenBank/DDBJ whole genome shotgun (WGS) entry which is preliminary data.</text>
</comment>
<dbReference type="Pfam" id="PF00180">
    <property type="entry name" value="Iso_dh"/>
    <property type="match status" value="1"/>
</dbReference>
<proteinExistence type="inferred from homology"/>
<evidence type="ECO:0000256" key="2">
    <source>
        <dbReference type="ARBA" id="ARBA00022532"/>
    </source>
</evidence>
<dbReference type="SMART" id="SM01329">
    <property type="entry name" value="Iso_dh"/>
    <property type="match status" value="1"/>
</dbReference>
<organism evidence="4 5">
    <name type="scientific">Necator americanus</name>
    <name type="common">Human hookworm</name>
    <dbReference type="NCBI Taxonomy" id="51031"/>
    <lineage>
        <taxon>Eukaryota</taxon>
        <taxon>Metazoa</taxon>
        <taxon>Ecdysozoa</taxon>
        <taxon>Nematoda</taxon>
        <taxon>Chromadorea</taxon>
        <taxon>Rhabditida</taxon>
        <taxon>Rhabditina</taxon>
        <taxon>Rhabditomorpha</taxon>
        <taxon>Strongyloidea</taxon>
        <taxon>Ancylostomatidae</taxon>
        <taxon>Bunostominae</taxon>
        <taxon>Necator</taxon>
    </lineage>
</organism>
<reference evidence="4 5" key="1">
    <citation type="submission" date="2023-08" db="EMBL/GenBank/DDBJ databases">
        <title>A Necator americanus chromosomal reference genome.</title>
        <authorList>
            <person name="Ilik V."/>
            <person name="Petrzelkova K.J."/>
            <person name="Pardy F."/>
            <person name="Fuh T."/>
            <person name="Niatou-Singa F.S."/>
            <person name="Gouil Q."/>
            <person name="Baker L."/>
            <person name="Ritchie M.E."/>
            <person name="Jex A.R."/>
            <person name="Gazzola D."/>
            <person name="Li H."/>
            <person name="Toshio Fujiwara R."/>
            <person name="Zhan B."/>
            <person name="Aroian R.V."/>
            <person name="Pafco B."/>
            <person name="Schwarz E.M."/>
        </authorList>
    </citation>
    <scope>NUCLEOTIDE SEQUENCE [LARGE SCALE GENOMIC DNA]</scope>
    <source>
        <strain evidence="4 5">Aroian</strain>
        <tissue evidence="4">Whole animal</tissue>
    </source>
</reference>
<keyword evidence="5" id="KW-1185">Reference proteome</keyword>
<evidence type="ECO:0000256" key="1">
    <source>
        <dbReference type="ARBA" id="ARBA00007769"/>
    </source>
</evidence>
<dbReference type="Proteomes" id="UP001303046">
    <property type="component" value="Unassembled WGS sequence"/>
</dbReference>
<keyword evidence="2" id="KW-0816">Tricarboxylic acid cycle</keyword>
<gene>
    <name evidence="4" type="primary">Necator_chrX.g22949</name>
    <name evidence="4" type="ORF">RB195_022786</name>
</gene>
<feature type="domain" description="Isopropylmalate dehydrogenase-like" evidence="3">
    <location>
        <begin position="39"/>
        <end position="206"/>
    </location>
</feature>
<evidence type="ECO:0000313" key="5">
    <source>
        <dbReference type="Proteomes" id="UP001303046"/>
    </source>
</evidence>
<dbReference type="InterPro" id="IPR024084">
    <property type="entry name" value="IsoPropMal-DH-like_dom"/>
</dbReference>
<evidence type="ECO:0000313" key="4">
    <source>
        <dbReference type="EMBL" id="KAK6761828.1"/>
    </source>
</evidence>
<dbReference type="PANTHER" id="PTHR11835:SF42">
    <property type="entry name" value="ISOCITRATE DEHYDROGENASE [NAD] SUBUNIT BETA, MITOCHONDRIAL"/>
    <property type="match status" value="1"/>
</dbReference>
<dbReference type="Gene3D" id="3.40.718.10">
    <property type="entry name" value="Isopropylmalate Dehydrogenase"/>
    <property type="match status" value="1"/>
</dbReference>
<name>A0ABR1EGV4_NECAM</name>
<dbReference type="PANTHER" id="PTHR11835">
    <property type="entry name" value="DECARBOXYLATING DEHYDROGENASES-ISOCITRATE, ISOPROPYLMALATE, TARTRATE"/>
    <property type="match status" value="1"/>
</dbReference>
<protein>
    <recommendedName>
        <fullName evidence="3">Isopropylmalate dehydrogenase-like domain-containing protein</fullName>
    </recommendedName>
</protein>
<sequence>MAFSRVLVPMTKVVDRVLLRRCAAVSTLKTTSEPAHKLKVTIIPGDGVGPELIYSVQDIVKNTGIPLDFEEIFLSEVHYTRSASIENAVKSIARNNNVALKGAIQESAVLHTEGELSGLNMRLRRALDLFANVVHIKSLEGIKTRHGRKLDFVIVREQTEGEYSSLEHELVPEMNKKDECIAITNELSPYQDYAGFDLRAGHDVPI</sequence>
<comment type="similarity">
    <text evidence="1">Belongs to the isocitrate and isopropylmalate dehydrogenases family.</text>
</comment>